<dbReference type="GO" id="GO:0034256">
    <property type="term" value="F:chlorophyll(ide) b reductase activity"/>
    <property type="evidence" value="ECO:0007669"/>
    <property type="project" value="TreeGrafter"/>
</dbReference>
<feature type="transmembrane region" description="Helical" evidence="2">
    <location>
        <begin position="6"/>
        <end position="24"/>
    </location>
</feature>
<dbReference type="InterPro" id="IPR002347">
    <property type="entry name" value="SDR_fam"/>
</dbReference>
<dbReference type="OMA" id="WNMEGLG"/>
<keyword evidence="2" id="KW-0812">Transmembrane</keyword>
<dbReference type="PRINTS" id="PR00081">
    <property type="entry name" value="GDHRDH"/>
</dbReference>
<gene>
    <name evidence="3" type="ORF">RFI_04820</name>
</gene>
<dbReference type="Gene3D" id="3.40.50.720">
    <property type="entry name" value="NAD(P)-binding Rossmann-like Domain"/>
    <property type="match status" value="1"/>
</dbReference>
<comment type="caution">
    <text evidence="3">The sequence shown here is derived from an EMBL/GenBank/DDBJ whole genome shotgun (WGS) entry which is preliminary data.</text>
</comment>
<sequence>MLKWYSYFLSFAFLLIFGIVSHRIKRRVPRDSSHHGFNVIITGGSKGIGLNLAHHFLKLGDNVLLASRNKKNLELAVEKLKKKLPSICEQEKSRLHNNLLLLLLKKSHLLNNNDTQILDLEKLFAFAHKIFDGKIDIIINNAGISTPHKHAMNMNNDEIRRVIDVNLIGMFSCCRQAMLYVDSNANQSTDHHLFVFNMWCVQNIHIYVHIYIVEYTYMCVYLCELFFFICCLCYDVMGIEICSGSGSDGHSTPQHAAYGVSKAGHLQLMDSLNDEILSCKSLEGKISVHSLHPGMVATSVFSSFVHEDSDLIMANSRTESADVVCNWLCEKIRGVVSNAETFKNGGVYIEWHNPTNALLRILKGMLGFHKHKFFDSQGKCTVDLD</sequence>
<dbReference type="InterPro" id="IPR036291">
    <property type="entry name" value="NAD(P)-bd_dom_sf"/>
</dbReference>
<proteinExistence type="predicted"/>
<dbReference type="EMBL" id="ASPP01004313">
    <property type="protein sequence ID" value="ETO32297.1"/>
    <property type="molecule type" value="Genomic_DNA"/>
</dbReference>
<dbReference type="PANTHER" id="PTHR24314:SF21">
    <property type="entry name" value="CHLOROPHYLL(IDE) B REDUCTASE NYC1, CHLOROPLASTIC-RELATED"/>
    <property type="match status" value="1"/>
</dbReference>
<evidence type="ECO:0000313" key="4">
    <source>
        <dbReference type="Proteomes" id="UP000023152"/>
    </source>
</evidence>
<dbReference type="AlphaFoldDB" id="X6P3Y5"/>
<keyword evidence="2" id="KW-0472">Membrane</keyword>
<feature type="coiled-coil region" evidence="1">
    <location>
        <begin position="63"/>
        <end position="90"/>
    </location>
</feature>
<dbReference type="SUPFAM" id="SSF51735">
    <property type="entry name" value="NAD(P)-binding Rossmann-fold domains"/>
    <property type="match status" value="1"/>
</dbReference>
<evidence type="ECO:0000256" key="2">
    <source>
        <dbReference type="SAM" id="Phobius"/>
    </source>
</evidence>
<dbReference type="OrthoDB" id="3592703at2759"/>
<keyword evidence="4" id="KW-1185">Reference proteome</keyword>
<organism evidence="3 4">
    <name type="scientific">Reticulomyxa filosa</name>
    <dbReference type="NCBI Taxonomy" id="46433"/>
    <lineage>
        <taxon>Eukaryota</taxon>
        <taxon>Sar</taxon>
        <taxon>Rhizaria</taxon>
        <taxon>Retaria</taxon>
        <taxon>Foraminifera</taxon>
        <taxon>Monothalamids</taxon>
        <taxon>Reticulomyxidae</taxon>
        <taxon>Reticulomyxa</taxon>
    </lineage>
</organism>
<accession>X6P3Y5</accession>
<protein>
    <submittedName>
        <fullName evidence="3">Short-chain dehydrogenase</fullName>
    </submittedName>
</protein>
<dbReference type="Proteomes" id="UP000023152">
    <property type="component" value="Unassembled WGS sequence"/>
</dbReference>
<dbReference type="PANTHER" id="PTHR24314">
    <property type="entry name" value="NON-SPECIFIC LIPID TRANSFER PROTEIN-RELATED"/>
    <property type="match status" value="1"/>
</dbReference>
<evidence type="ECO:0000256" key="1">
    <source>
        <dbReference type="SAM" id="Coils"/>
    </source>
</evidence>
<dbReference type="InterPro" id="IPR052625">
    <property type="entry name" value="Chl_b_Red"/>
</dbReference>
<dbReference type="GO" id="GO:0015996">
    <property type="term" value="P:chlorophyll catabolic process"/>
    <property type="evidence" value="ECO:0007669"/>
    <property type="project" value="TreeGrafter"/>
</dbReference>
<keyword evidence="1" id="KW-0175">Coiled coil</keyword>
<keyword evidence="2" id="KW-1133">Transmembrane helix</keyword>
<dbReference type="GO" id="GO:0010304">
    <property type="term" value="P:PSII associated light-harvesting complex II catabolic process"/>
    <property type="evidence" value="ECO:0007669"/>
    <property type="project" value="TreeGrafter"/>
</dbReference>
<dbReference type="Pfam" id="PF00106">
    <property type="entry name" value="adh_short"/>
    <property type="match status" value="1"/>
</dbReference>
<name>X6P3Y5_RETFI</name>
<reference evidence="3 4" key="1">
    <citation type="journal article" date="2013" name="Curr. Biol.">
        <title>The Genome of the Foraminiferan Reticulomyxa filosa.</title>
        <authorList>
            <person name="Glockner G."/>
            <person name="Hulsmann N."/>
            <person name="Schleicher M."/>
            <person name="Noegel A.A."/>
            <person name="Eichinger L."/>
            <person name="Gallinger C."/>
            <person name="Pawlowski J."/>
            <person name="Sierra R."/>
            <person name="Euteneuer U."/>
            <person name="Pillet L."/>
            <person name="Moustafa A."/>
            <person name="Platzer M."/>
            <person name="Groth M."/>
            <person name="Szafranski K."/>
            <person name="Schliwa M."/>
        </authorList>
    </citation>
    <scope>NUCLEOTIDE SEQUENCE [LARGE SCALE GENOMIC DNA]</scope>
</reference>
<dbReference type="CDD" id="cd05233">
    <property type="entry name" value="SDR_c"/>
    <property type="match status" value="1"/>
</dbReference>
<evidence type="ECO:0000313" key="3">
    <source>
        <dbReference type="EMBL" id="ETO32297.1"/>
    </source>
</evidence>